<evidence type="ECO:0000259" key="2">
    <source>
        <dbReference type="Pfam" id="PF00975"/>
    </source>
</evidence>
<dbReference type="SUPFAM" id="SSF53474">
    <property type="entry name" value="alpha/beta-Hydrolases"/>
    <property type="match status" value="1"/>
</dbReference>
<dbReference type="PANTHER" id="PTHR11487">
    <property type="entry name" value="THIOESTERASE"/>
    <property type="match status" value="1"/>
</dbReference>
<reference evidence="4" key="1">
    <citation type="journal article" date="2019" name="Int. J. Syst. Evol. Microbiol.">
        <title>The Global Catalogue of Microorganisms (GCM) 10K type strain sequencing project: providing services to taxonomists for standard genome sequencing and annotation.</title>
        <authorList>
            <consortium name="The Broad Institute Genomics Platform"/>
            <consortium name="The Broad Institute Genome Sequencing Center for Infectious Disease"/>
            <person name="Wu L."/>
            <person name="Ma J."/>
        </authorList>
    </citation>
    <scope>NUCLEOTIDE SEQUENCE [LARGE SCALE GENOMIC DNA]</scope>
    <source>
        <strain evidence="4">KCTC 3913</strain>
    </source>
</reference>
<dbReference type="EMBL" id="JBHUMF010000002">
    <property type="protein sequence ID" value="MFD2679430.1"/>
    <property type="molecule type" value="Genomic_DNA"/>
</dbReference>
<keyword evidence="4" id="KW-1185">Reference proteome</keyword>
<sequence>MKSLRKWIPNRLNSEEGKIRLFCFPWAGGGANFYLTYFKLINPNIEVCPIQLPGRENLYHLPFYKDIDTLCQDLLYDLQEFMFEKQFAFFGHSMGGVISYKLVQHLKKNGLHTPEHVFISASAPPSQSSIDREESLEDLLIANDTDQEIMENSELLEIYLPILKADLALLMSISDVKLPSIVDSVPFTVMGGKSDKLLPYQSLESWGTRVNFKRNIILYDGGHMYIKHNQSRVIEDIEMMLMPTINSKGGHSPVCSI</sequence>
<proteinExistence type="inferred from homology"/>
<dbReference type="PANTHER" id="PTHR11487:SF0">
    <property type="entry name" value="S-ACYL FATTY ACID SYNTHASE THIOESTERASE, MEDIUM CHAIN"/>
    <property type="match status" value="1"/>
</dbReference>
<accession>A0ABW5RL95</accession>
<dbReference type="Gene3D" id="3.40.50.1820">
    <property type="entry name" value="alpha/beta hydrolase"/>
    <property type="match status" value="1"/>
</dbReference>
<protein>
    <submittedName>
        <fullName evidence="3">Thioesterase II family protein</fullName>
    </submittedName>
</protein>
<evidence type="ECO:0000256" key="1">
    <source>
        <dbReference type="ARBA" id="ARBA00007169"/>
    </source>
</evidence>
<dbReference type="RefSeq" id="WP_377932060.1">
    <property type="nucleotide sequence ID" value="NZ_JBHUMF010000002.1"/>
</dbReference>
<comment type="caution">
    <text evidence="3">The sequence shown here is derived from an EMBL/GenBank/DDBJ whole genome shotgun (WGS) entry which is preliminary data.</text>
</comment>
<name>A0ABW5RL95_9BACI</name>
<feature type="domain" description="Thioesterase" evidence="2">
    <location>
        <begin position="20"/>
        <end position="238"/>
    </location>
</feature>
<organism evidence="3 4">
    <name type="scientific">Bacillus seohaeanensis</name>
    <dbReference type="NCBI Taxonomy" id="284580"/>
    <lineage>
        <taxon>Bacteria</taxon>
        <taxon>Bacillati</taxon>
        <taxon>Bacillota</taxon>
        <taxon>Bacilli</taxon>
        <taxon>Bacillales</taxon>
        <taxon>Bacillaceae</taxon>
        <taxon>Bacillus</taxon>
    </lineage>
</organism>
<comment type="similarity">
    <text evidence="1">Belongs to the thioesterase family.</text>
</comment>
<dbReference type="InterPro" id="IPR012223">
    <property type="entry name" value="TEII"/>
</dbReference>
<dbReference type="InterPro" id="IPR001031">
    <property type="entry name" value="Thioesterase"/>
</dbReference>
<evidence type="ECO:0000313" key="4">
    <source>
        <dbReference type="Proteomes" id="UP001597506"/>
    </source>
</evidence>
<gene>
    <name evidence="3" type="ORF">ACFSUL_01565</name>
</gene>
<dbReference type="InterPro" id="IPR029058">
    <property type="entry name" value="AB_hydrolase_fold"/>
</dbReference>
<evidence type="ECO:0000313" key="3">
    <source>
        <dbReference type="EMBL" id="MFD2679430.1"/>
    </source>
</evidence>
<dbReference type="Pfam" id="PF00975">
    <property type="entry name" value="Thioesterase"/>
    <property type="match status" value="1"/>
</dbReference>
<dbReference type="Proteomes" id="UP001597506">
    <property type="component" value="Unassembled WGS sequence"/>
</dbReference>